<keyword evidence="1" id="KW-0472">Membrane</keyword>
<feature type="transmembrane region" description="Helical" evidence="1">
    <location>
        <begin position="256"/>
        <end position="286"/>
    </location>
</feature>
<organism evidence="2 3">
    <name type="scientific">Methylobacterium crusticola</name>
    <dbReference type="NCBI Taxonomy" id="1697972"/>
    <lineage>
        <taxon>Bacteria</taxon>
        <taxon>Pseudomonadati</taxon>
        <taxon>Pseudomonadota</taxon>
        <taxon>Alphaproteobacteria</taxon>
        <taxon>Hyphomicrobiales</taxon>
        <taxon>Methylobacteriaceae</taxon>
        <taxon>Methylobacterium</taxon>
    </lineage>
</organism>
<dbReference type="EMBL" id="BPQH01000022">
    <property type="protein sequence ID" value="GJD52779.1"/>
    <property type="molecule type" value="Genomic_DNA"/>
</dbReference>
<accession>A0ABQ4R6J5</accession>
<name>A0ABQ4R6J5_9HYPH</name>
<keyword evidence="1" id="KW-0812">Transmembrane</keyword>
<feature type="transmembrane region" description="Helical" evidence="1">
    <location>
        <begin position="38"/>
        <end position="66"/>
    </location>
</feature>
<protein>
    <recommendedName>
        <fullName evidence="4">O-antigen ligase domain-containing protein</fullName>
    </recommendedName>
</protein>
<keyword evidence="1" id="KW-1133">Transmembrane helix</keyword>
<feature type="transmembrane region" description="Helical" evidence="1">
    <location>
        <begin position="216"/>
        <end position="236"/>
    </location>
</feature>
<evidence type="ECO:0000256" key="1">
    <source>
        <dbReference type="SAM" id="Phobius"/>
    </source>
</evidence>
<sequence length="474" mass="49198">MTVELIGILSALTGILCLVLGRSFAIYAFLCSTLLGSAAATVLTALGSANILPAHLLLGFLTLVALRRPHAARALRGLAYPGPGLLFLVTVIYGVLSAFFLPRLFQNASYVFSIGRTTVGSVILMTPLAPGNGNITQTVYFVGDLVCFCIFFGFSSDRGGRRCIADAVIACGFLNIGFAILDYVTFATGTASLLGFMRNSTYNMLDATEMAGIKRVVGSFTEASSFGAVTLSLLAFNFNLWLSRYRSRLTGPLSLLLLAALLVSTSTTAYVGIAIYFGLIYCGNAVRLVLGAIQLRRAAFIGIAPLIVATALLAIAHSDATASYFAAVLDQIVFAKGVSASAVERSSWNSQALVNFFDSYGLGIGVGSTRASSFMIATLASIGVVGAALYWSFIALAVSAPWSEPDPEGRAIRLAAGSACLAVVIAGCIAGTTIDLGLGFYVLAAVAAAPATDGRPARADVRPAAEPILAGVPA</sequence>
<reference evidence="2" key="2">
    <citation type="submission" date="2021-08" db="EMBL/GenBank/DDBJ databases">
        <authorList>
            <person name="Tani A."/>
            <person name="Ola A."/>
            <person name="Ogura Y."/>
            <person name="Katsura K."/>
            <person name="Hayashi T."/>
        </authorList>
    </citation>
    <scope>NUCLEOTIDE SEQUENCE</scope>
    <source>
        <strain evidence="2">KCTC 52305</strain>
    </source>
</reference>
<feature type="transmembrane region" description="Helical" evidence="1">
    <location>
        <begin position="167"/>
        <end position="196"/>
    </location>
</feature>
<gene>
    <name evidence="2" type="ORF">OPKNFCMD_5546</name>
</gene>
<evidence type="ECO:0008006" key="4">
    <source>
        <dbReference type="Google" id="ProtNLM"/>
    </source>
</evidence>
<comment type="caution">
    <text evidence="2">The sequence shown here is derived from an EMBL/GenBank/DDBJ whole genome shotgun (WGS) entry which is preliminary data.</text>
</comment>
<keyword evidence="3" id="KW-1185">Reference proteome</keyword>
<feature type="transmembrane region" description="Helical" evidence="1">
    <location>
        <begin position="411"/>
        <end position="434"/>
    </location>
</feature>
<evidence type="ECO:0000313" key="3">
    <source>
        <dbReference type="Proteomes" id="UP001055167"/>
    </source>
</evidence>
<dbReference type="RefSeq" id="WP_128565803.1">
    <property type="nucleotide sequence ID" value="NZ_BPQH01000022.1"/>
</dbReference>
<feature type="transmembrane region" description="Helical" evidence="1">
    <location>
        <begin position="298"/>
        <end position="316"/>
    </location>
</feature>
<proteinExistence type="predicted"/>
<feature type="transmembrane region" description="Helical" evidence="1">
    <location>
        <begin position="78"/>
        <end position="101"/>
    </location>
</feature>
<feature type="transmembrane region" description="Helical" evidence="1">
    <location>
        <begin position="138"/>
        <end position="155"/>
    </location>
</feature>
<feature type="transmembrane region" description="Helical" evidence="1">
    <location>
        <begin position="374"/>
        <end position="399"/>
    </location>
</feature>
<dbReference type="Proteomes" id="UP001055167">
    <property type="component" value="Unassembled WGS sequence"/>
</dbReference>
<reference evidence="2" key="1">
    <citation type="journal article" date="2021" name="Front. Microbiol.">
        <title>Comprehensive Comparative Genomics and Phenotyping of Methylobacterium Species.</title>
        <authorList>
            <person name="Alessa O."/>
            <person name="Ogura Y."/>
            <person name="Fujitani Y."/>
            <person name="Takami H."/>
            <person name="Hayashi T."/>
            <person name="Sahin N."/>
            <person name="Tani A."/>
        </authorList>
    </citation>
    <scope>NUCLEOTIDE SEQUENCE</scope>
    <source>
        <strain evidence="2">KCTC 52305</strain>
    </source>
</reference>
<evidence type="ECO:0000313" key="2">
    <source>
        <dbReference type="EMBL" id="GJD52779.1"/>
    </source>
</evidence>